<evidence type="ECO:0000256" key="1">
    <source>
        <dbReference type="SAM" id="Phobius"/>
    </source>
</evidence>
<keyword evidence="1" id="KW-0812">Transmembrane</keyword>
<feature type="transmembrane region" description="Helical" evidence="1">
    <location>
        <begin position="12"/>
        <end position="28"/>
    </location>
</feature>
<protein>
    <recommendedName>
        <fullName evidence="2">DUF7702 domain-containing protein</fullName>
    </recommendedName>
</protein>
<proteinExistence type="predicted"/>
<gene>
    <name evidence="3" type="ORF">N7532_010547</name>
</gene>
<dbReference type="InterPro" id="IPR056119">
    <property type="entry name" value="DUF7702"/>
</dbReference>
<evidence type="ECO:0000313" key="4">
    <source>
        <dbReference type="Proteomes" id="UP001149074"/>
    </source>
</evidence>
<dbReference type="GeneID" id="81362017"/>
<dbReference type="AlphaFoldDB" id="A0A9W9EPW4"/>
<name>A0A9W9EPW4_9EURO</name>
<comment type="caution">
    <text evidence="3">The sequence shown here is derived from an EMBL/GenBank/DDBJ whole genome shotgun (WGS) entry which is preliminary data.</text>
</comment>
<feature type="transmembrane region" description="Helical" evidence="1">
    <location>
        <begin position="68"/>
        <end position="88"/>
    </location>
</feature>
<feature type="transmembrane region" description="Helical" evidence="1">
    <location>
        <begin position="35"/>
        <end position="56"/>
    </location>
</feature>
<evidence type="ECO:0000259" key="2">
    <source>
        <dbReference type="Pfam" id="PF24800"/>
    </source>
</evidence>
<organism evidence="3 4">
    <name type="scientific">Penicillium argentinense</name>
    <dbReference type="NCBI Taxonomy" id="1131581"/>
    <lineage>
        <taxon>Eukaryota</taxon>
        <taxon>Fungi</taxon>
        <taxon>Dikarya</taxon>
        <taxon>Ascomycota</taxon>
        <taxon>Pezizomycotina</taxon>
        <taxon>Eurotiomycetes</taxon>
        <taxon>Eurotiomycetidae</taxon>
        <taxon>Eurotiales</taxon>
        <taxon>Aspergillaceae</taxon>
        <taxon>Penicillium</taxon>
    </lineage>
</organism>
<feature type="transmembrane region" description="Helical" evidence="1">
    <location>
        <begin position="188"/>
        <end position="213"/>
    </location>
</feature>
<dbReference type="Proteomes" id="UP001149074">
    <property type="component" value="Unassembled WGS sequence"/>
</dbReference>
<dbReference type="OrthoDB" id="2560628at2759"/>
<dbReference type="EMBL" id="JAPQKI010000010">
    <property type="protein sequence ID" value="KAJ5085776.1"/>
    <property type="molecule type" value="Genomic_DNA"/>
</dbReference>
<sequence>MPSSTEGLELAQLAFYVLTSLPAIYCLIRHGRIGLLGWIYVFAMCGLRLVGNGIAYHSLSTTGEPNRAASIISGIGLSPLLLAALGILHEANHSIQSTLPAILSGFGMLIPHIVIGGGIGLAAASGSHTVLLKVGLIVFATGWSMVVALVLVSAKANATHRRLGKERKVWFATPISAKDSSNESNVKLLFGIMIALPLIGIRLIYAIVVAFKYGSPSGGSLAVEVIFGTLPEFLVMITYLSAGIVTRNLASGRNERGVGPAYDSAYVSV</sequence>
<feature type="transmembrane region" description="Helical" evidence="1">
    <location>
        <begin position="225"/>
        <end position="246"/>
    </location>
</feature>
<dbReference type="RefSeq" id="XP_056470454.1">
    <property type="nucleotide sequence ID" value="XM_056623038.1"/>
</dbReference>
<keyword evidence="4" id="KW-1185">Reference proteome</keyword>
<keyword evidence="1" id="KW-0472">Membrane</keyword>
<reference evidence="3" key="1">
    <citation type="submission" date="2022-11" db="EMBL/GenBank/DDBJ databases">
        <authorList>
            <person name="Petersen C."/>
        </authorList>
    </citation>
    <scope>NUCLEOTIDE SEQUENCE</scope>
    <source>
        <strain evidence="3">IBT 30761</strain>
    </source>
</reference>
<dbReference type="PANTHER" id="PTHR42109:SF3">
    <property type="entry name" value="INTEGRAL MEMBRANE PROTEIN (AFU_ORTHOLOGUE AFUA_5G00100)"/>
    <property type="match status" value="1"/>
</dbReference>
<feature type="transmembrane region" description="Helical" evidence="1">
    <location>
        <begin position="100"/>
        <end position="124"/>
    </location>
</feature>
<evidence type="ECO:0000313" key="3">
    <source>
        <dbReference type="EMBL" id="KAJ5085776.1"/>
    </source>
</evidence>
<keyword evidence="1" id="KW-1133">Transmembrane helix</keyword>
<reference evidence="3" key="2">
    <citation type="journal article" date="2023" name="IMA Fungus">
        <title>Comparative genomic study of the Penicillium genus elucidates a diverse pangenome and 15 lateral gene transfer events.</title>
        <authorList>
            <person name="Petersen C."/>
            <person name="Sorensen T."/>
            <person name="Nielsen M.R."/>
            <person name="Sondergaard T.E."/>
            <person name="Sorensen J.L."/>
            <person name="Fitzpatrick D.A."/>
            <person name="Frisvad J.C."/>
            <person name="Nielsen K.L."/>
        </authorList>
    </citation>
    <scope>NUCLEOTIDE SEQUENCE</scope>
    <source>
        <strain evidence="3">IBT 30761</strain>
    </source>
</reference>
<feature type="domain" description="DUF7702" evidence="2">
    <location>
        <begin position="181"/>
        <end position="247"/>
    </location>
</feature>
<dbReference type="PANTHER" id="PTHR42109">
    <property type="entry name" value="UNPLACED GENOMIC SCAFFOLD UM_SCAF_CONTIG_1.265, WHOLE GENOME SHOTGUN SEQUENCE"/>
    <property type="match status" value="1"/>
</dbReference>
<feature type="transmembrane region" description="Helical" evidence="1">
    <location>
        <begin position="130"/>
        <end position="152"/>
    </location>
</feature>
<dbReference type="Pfam" id="PF24800">
    <property type="entry name" value="DUF7702"/>
    <property type="match status" value="2"/>
</dbReference>
<accession>A0A9W9EPW4</accession>
<feature type="domain" description="DUF7702" evidence="2">
    <location>
        <begin position="5"/>
        <end position="176"/>
    </location>
</feature>